<evidence type="ECO:0000256" key="6">
    <source>
        <dbReference type="ARBA" id="ARBA00022491"/>
    </source>
</evidence>
<dbReference type="InterPro" id="IPR036390">
    <property type="entry name" value="WH_DNA-bd_sf"/>
</dbReference>
<proteinExistence type="inferred from homology"/>
<reference evidence="12" key="1">
    <citation type="submission" date="2020-12" db="EMBL/GenBank/DDBJ databases">
        <title>Taurinivorans muris gen. nov., sp. nov., fundamental and realized metabolic niche of a ubiquitous sulfidogenic bacterium in the murine intestine.</title>
        <authorList>
            <person name="Ye H."/>
            <person name="Hanson B.T."/>
            <person name="Loy A."/>
        </authorList>
    </citation>
    <scope>NUCLEOTIDE SEQUENCE</scope>
    <source>
        <strain evidence="12">LT0009</strain>
    </source>
</reference>
<keyword evidence="9" id="KW-0805">Transcription regulation</keyword>
<dbReference type="Pfam" id="PF01475">
    <property type="entry name" value="FUR"/>
    <property type="match status" value="1"/>
</dbReference>
<protein>
    <recommendedName>
        <fullName evidence="4">Ferric uptake regulation protein</fullName>
    </recommendedName>
</protein>
<comment type="subcellular location">
    <subcellularLocation>
        <location evidence="1">Cytoplasm</location>
    </subcellularLocation>
</comment>
<evidence type="ECO:0000313" key="12">
    <source>
        <dbReference type="EMBL" id="UWX06769.1"/>
    </source>
</evidence>
<evidence type="ECO:0000256" key="11">
    <source>
        <dbReference type="ARBA" id="ARBA00023163"/>
    </source>
</evidence>
<accession>A0ABY5Y3K0</accession>
<dbReference type="InterPro" id="IPR036388">
    <property type="entry name" value="WH-like_DNA-bd_sf"/>
</dbReference>
<dbReference type="InterPro" id="IPR043135">
    <property type="entry name" value="Fur_C"/>
</dbReference>
<evidence type="ECO:0000313" key="13">
    <source>
        <dbReference type="Proteomes" id="UP001058120"/>
    </source>
</evidence>
<dbReference type="CDD" id="cd07153">
    <property type="entry name" value="Fur_like"/>
    <property type="match status" value="1"/>
</dbReference>
<evidence type="ECO:0000256" key="3">
    <source>
        <dbReference type="ARBA" id="ARBA00011738"/>
    </source>
</evidence>
<organism evidence="12 13">
    <name type="scientific">Taurinivorans muris</name>
    <dbReference type="NCBI Taxonomy" id="2787751"/>
    <lineage>
        <taxon>Bacteria</taxon>
        <taxon>Pseudomonadati</taxon>
        <taxon>Thermodesulfobacteriota</taxon>
        <taxon>Desulfovibrionia</taxon>
        <taxon>Desulfovibrionales</taxon>
        <taxon>Desulfovibrionaceae</taxon>
        <taxon>Taurinivorans</taxon>
    </lineage>
</organism>
<dbReference type="Proteomes" id="UP001058120">
    <property type="component" value="Chromosome"/>
</dbReference>
<keyword evidence="7" id="KW-0479">Metal-binding</keyword>
<keyword evidence="10" id="KW-0238">DNA-binding</keyword>
<sequence length="148" mass="17163">MENDLNHFLALMSQRGLNTTKQRVNIAKIFFCMQGHHSLEEICQEVRKTYPGIGQTTVYRTIKLMCEVGLAEELHVGENFARYEVCIGKQHHDHLVCTACGKTIEFHLPEIEKYQKEIAEKNGFTLLDHRHILLGICEKCRAKHREKT</sequence>
<gene>
    <name evidence="12" type="ORF">JBF11_07705</name>
</gene>
<dbReference type="SUPFAM" id="SSF46785">
    <property type="entry name" value="Winged helix' DNA-binding domain"/>
    <property type="match status" value="1"/>
</dbReference>
<evidence type="ECO:0000256" key="8">
    <source>
        <dbReference type="ARBA" id="ARBA00022833"/>
    </source>
</evidence>
<evidence type="ECO:0000256" key="2">
    <source>
        <dbReference type="ARBA" id="ARBA00007957"/>
    </source>
</evidence>
<keyword evidence="6" id="KW-0678">Repressor</keyword>
<keyword evidence="11" id="KW-0804">Transcription</keyword>
<dbReference type="PANTHER" id="PTHR33202">
    <property type="entry name" value="ZINC UPTAKE REGULATION PROTEIN"/>
    <property type="match status" value="1"/>
</dbReference>
<dbReference type="PANTHER" id="PTHR33202:SF2">
    <property type="entry name" value="FERRIC UPTAKE REGULATION PROTEIN"/>
    <property type="match status" value="1"/>
</dbReference>
<evidence type="ECO:0000256" key="1">
    <source>
        <dbReference type="ARBA" id="ARBA00004496"/>
    </source>
</evidence>
<keyword evidence="5" id="KW-0963">Cytoplasm</keyword>
<comment type="subunit">
    <text evidence="3">Homodimer.</text>
</comment>
<evidence type="ECO:0000256" key="7">
    <source>
        <dbReference type="ARBA" id="ARBA00022723"/>
    </source>
</evidence>
<keyword evidence="8" id="KW-0862">Zinc</keyword>
<evidence type="ECO:0000256" key="9">
    <source>
        <dbReference type="ARBA" id="ARBA00023015"/>
    </source>
</evidence>
<dbReference type="Gene3D" id="1.10.10.10">
    <property type="entry name" value="Winged helix-like DNA-binding domain superfamily/Winged helix DNA-binding domain"/>
    <property type="match status" value="1"/>
</dbReference>
<keyword evidence="13" id="KW-1185">Reference proteome</keyword>
<dbReference type="Gene3D" id="3.30.1490.190">
    <property type="match status" value="1"/>
</dbReference>
<comment type="similarity">
    <text evidence="2">Belongs to the Fur family.</text>
</comment>
<name>A0ABY5Y3K0_9BACT</name>
<evidence type="ECO:0000256" key="5">
    <source>
        <dbReference type="ARBA" id="ARBA00022490"/>
    </source>
</evidence>
<evidence type="ECO:0000256" key="4">
    <source>
        <dbReference type="ARBA" id="ARBA00020910"/>
    </source>
</evidence>
<dbReference type="InterPro" id="IPR002481">
    <property type="entry name" value="FUR"/>
</dbReference>
<dbReference type="EMBL" id="CP065938">
    <property type="protein sequence ID" value="UWX06769.1"/>
    <property type="molecule type" value="Genomic_DNA"/>
</dbReference>
<evidence type="ECO:0000256" key="10">
    <source>
        <dbReference type="ARBA" id="ARBA00023125"/>
    </source>
</evidence>